<dbReference type="PANTHER" id="PTHR34039">
    <property type="entry name" value="UPF0102 PROTEIN YRAN"/>
    <property type="match status" value="1"/>
</dbReference>
<evidence type="ECO:0000313" key="3">
    <source>
        <dbReference type="Proteomes" id="UP000783588"/>
    </source>
</evidence>
<sequence length="117" mass="13757">MTTGQRGEQRAAEFLQRHGYVILARNYRWKHGEIDIICADARYLVFAEVKTRSGEQWGTPREAVTARKRERLVQTAQCWLLQYPTTKQPRFDVIEILVNQQRGTCRIRHIPNAFEVN</sequence>
<evidence type="ECO:0000313" key="2">
    <source>
        <dbReference type="EMBL" id="MBU5489158.1"/>
    </source>
</evidence>
<reference evidence="2 3" key="1">
    <citation type="submission" date="2021-06" db="EMBL/GenBank/DDBJ databases">
        <authorList>
            <person name="Sun Q."/>
            <person name="Li D."/>
        </authorList>
    </citation>
    <scope>NUCLEOTIDE SEQUENCE [LARGE SCALE GENOMIC DNA]</scope>
    <source>
        <strain evidence="2 3">MSJd-7</strain>
    </source>
</reference>
<dbReference type="EMBL" id="JAHLQI010000001">
    <property type="protein sequence ID" value="MBU5489158.1"/>
    <property type="molecule type" value="Genomic_DNA"/>
</dbReference>
<keyword evidence="3" id="KW-1185">Reference proteome</keyword>
<protein>
    <recommendedName>
        <fullName evidence="1">UPF0102 protein KQI75_00715</fullName>
    </recommendedName>
</protein>
<name>A0ABS6EN87_9FIRM</name>
<dbReference type="PANTHER" id="PTHR34039:SF1">
    <property type="entry name" value="UPF0102 PROTEIN YRAN"/>
    <property type="match status" value="1"/>
</dbReference>
<dbReference type="InterPro" id="IPR003509">
    <property type="entry name" value="UPF0102_YraN-like"/>
</dbReference>
<dbReference type="NCBIfam" id="TIGR00252">
    <property type="entry name" value="YraN family protein"/>
    <property type="match status" value="1"/>
</dbReference>
<dbReference type="CDD" id="cd20736">
    <property type="entry name" value="PoNe_Nuclease"/>
    <property type="match status" value="1"/>
</dbReference>
<gene>
    <name evidence="2" type="ORF">KQI75_00715</name>
</gene>
<dbReference type="NCBIfam" id="NF009154">
    <property type="entry name" value="PRK12497.3-3"/>
    <property type="match status" value="1"/>
</dbReference>
<dbReference type="HAMAP" id="MF_00048">
    <property type="entry name" value="UPF0102"/>
    <property type="match status" value="1"/>
</dbReference>
<organism evidence="2 3">
    <name type="scientific">Butyricicoccus intestinisimiae</name>
    <dbReference type="NCBI Taxonomy" id="2841509"/>
    <lineage>
        <taxon>Bacteria</taxon>
        <taxon>Bacillati</taxon>
        <taxon>Bacillota</taxon>
        <taxon>Clostridia</taxon>
        <taxon>Eubacteriales</taxon>
        <taxon>Butyricicoccaceae</taxon>
        <taxon>Butyricicoccus</taxon>
    </lineage>
</organism>
<proteinExistence type="inferred from homology"/>
<accession>A0ABS6EN87</accession>
<dbReference type="Proteomes" id="UP000783588">
    <property type="component" value="Unassembled WGS sequence"/>
</dbReference>
<dbReference type="NCBIfam" id="NF009150">
    <property type="entry name" value="PRK12497.1-3"/>
    <property type="match status" value="1"/>
</dbReference>
<dbReference type="Pfam" id="PF02021">
    <property type="entry name" value="UPF0102"/>
    <property type="match status" value="1"/>
</dbReference>
<evidence type="ECO:0000256" key="1">
    <source>
        <dbReference type="HAMAP-Rule" id="MF_00048"/>
    </source>
</evidence>
<dbReference type="RefSeq" id="WP_216468770.1">
    <property type="nucleotide sequence ID" value="NZ_JAHLQI010000001.1"/>
</dbReference>
<comment type="caution">
    <text evidence="2">The sequence shown here is derived from an EMBL/GenBank/DDBJ whole genome shotgun (WGS) entry which is preliminary data.</text>
</comment>
<comment type="similarity">
    <text evidence="1">Belongs to the UPF0102 family.</text>
</comment>